<gene>
    <name evidence="2" type="ORF">JOL79_31030</name>
</gene>
<evidence type="ECO:0000313" key="2">
    <source>
        <dbReference type="EMBL" id="MBP2708222.1"/>
    </source>
</evidence>
<feature type="transmembrane region" description="Helical" evidence="1">
    <location>
        <begin position="99"/>
        <end position="123"/>
    </location>
</feature>
<evidence type="ECO:0000256" key="1">
    <source>
        <dbReference type="SAM" id="Phobius"/>
    </source>
</evidence>
<proteinExistence type="predicted"/>
<organism evidence="2 3">
    <name type="scientific">Microbispora oryzae</name>
    <dbReference type="NCBI Taxonomy" id="2806554"/>
    <lineage>
        <taxon>Bacteria</taxon>
        <taxon>Bacillati</taxon>
        <taxon>Actinomycetota</taxon>
        <taxon>Actinomycetes</taxon>
        <taxon>Streptosporangiales</taxon>
        <taxon>Streptosporangiaceae</taxon>
        <taxon>Microbispora</taxon>
    </lineage>
</organism>
<feature type="transmembrane region" description="Helical" evidence="1">
    <location>
        <begin position="143"/>
        <end position="164"/>
    </location>
</feature>
<keyword evidence="1" id="KW-1133">Transmembrane helix</keyword>
<dbReference type="Proteomes" id="UP000674234">
    <property type="component" value="Unassembled WGS sequence"/>
</dbReference>
<dbReference type="AlphaFoldDB" id="A0A941AMB6"/>
<evidence type="ECO:0000313" key="3">
    <source>
        <dbReference type="Proteomes" id="UP000674234"/>
    </source>
</evidence>
<keyword evidence="1" id="KW-0472">Membrane</keyword>
<dbReference type="RefSeq" id="WP_210159486.1">
    <property type="nucleotide sequence ID" value="NZ_JAFCNB010000028.1"/>
</dbReference>
<feature type="transmembrane region" description="Helical" evidence="1">
    <location>
        <begin position="171"/>
        <end position="191"/>
    </location>
</feature>
<dbReference type="EMBL" id="JAFCNB010000028">
    <property type="protein sequence ID" value="MBP2708222.1"/>
    <property type="molecule type" value="Genomic_DNA"/>
</dbReference>
<keyword evidence="3" id="KW-1185">Reference proteome</keyword>
<sequence>MCDEGGTAWIDDMATPSFEFPGRWVEGSGLLLGPVLMLTGVLLRADVDGFFPSQLAAFAVSPGRMSLSYSAFAAGNVLLWPAVIALVRRVWVARPRWALWGGTLVMFGLFARAFHAGINHLAFQLVRVQSLEAAQKAIADSYGAFHVFHTLSFAIFFGWIVLAVGAWRAGVLGIARSVALASMSALPIGVLKGTGPMSVVAAVGLCLALVPLGVRVLTDGPAPRWWAYPLALGLAAAAILIGMAG</sequence>
<feature type="transmembrane region" description="Helical" evidence="1">
    <location>
        <begin position="197"/>
        <end position="218"/>
    </location>
</feature>
<reference evidence="2" key="1">
    <citation type="submission" date="2021-02" db="EMBL/GenBank/DDBJ databases">
        <title>Draft genome sequence of Microbispora sp. RL4-1S isolated from rice leaves in Thailand.</title>
        <authorList>
            <person name="Muangham S."/>
            <person name="Duangmal K."/>
        </authorList>
    </citation>
    <scope>NUCLEOTIDE SEQUENCE</scope>
    <source>
        <strain evidence="2">RL4-1S</strain>
    </source>
</reference>
<feature type="transmembrane region" description="Helical" evidence="1">
    <location>
        <begin position="29"/>
        <end position="47"/>
    </location>
</feature>
<feature type="transmembrane region" description="Helical" evidence="1">
    <location>
        <begin position="67"/>
        <end position="87"/>
    </location>
</feature>
<comment type="caution">
    <text evidence="2">The sequence shown here is derived from an EMBL/GenBank/DDBJ whole genome shotgun (WGS) entry which is preliminary data.</text>
</comment>
<accession>A0A941AMB6</accession>
<name>A0A941AMB6_9ACTN</name>
<protein>
    <submittedName>
        <fullName evidence="2">Uncharacterized protein</fullName>
    </submittedName>
</protein>
<keyword evidence="1" id="KW-0812">Transmembrane</keyword>
<feature type="transmembrane region" description="Helical" evidence="1">
    <location>
        <begin position="225"/>
        <end position="244"/>
    </location>
</feature>